<name>A0ABU2H5C6_9ACTN</name>
<sequence length="314" mass="34766">MSQQADQLILDYLAKIGTEAAPYLTPTKRRHYIDQVRERIDSQLSSERGEHEVRRVLDRLGTPRELVVRECGDTAHDTSNSAAPNGRATAAEGDAAETDEEAMTSPSGRRDIGVLARPVRLRRAPPPWKGGPKRTTFYRRETARSTEDTPGGASAQSPNGTASTSGELPPWEGRKWQLHPGLVFVRLLYAAKHYPLDIVALLVYLISGLISAVSFLWPIAAVQLVLGRLWHTADRWVGVGVPLVATMVAMALWDSSAWEEQYGWEPYPDEYLLHSLLDTGLLGLQIATVACFFYLAWRAARIVRAPNARVDEAS</sequence>
<evidence type="ECO:0000313" key="3">
    <source>
        <dbReference type="EMBL" id="MDS1270197.1"/>
    </source>
</evidence>
<gene>
    <name evidence="3" type="ORF">RIF23_07810</name>
</gene>
<feature type="region of interest" description="Disordered" evidence="1">
    <location>
        <begin position="73"/>
        <end position="108"/>
    </location>
</feature>
<feature type="transmembrane region" description="Helical" evidence="2">
    <location>
        <begin position="201"/>
        <end position="224"/>
    </location>
</feature>
<keyword evidence="2" id="KW-0812">Transmembrane</keyword>
<reference evidence="4" key="1">
    <citation type="submission" date="2023-07" db="EMBL/GenBank/DDBJ databases">
        <title>Novel species in the genus Lipingzhangella isolated from Sambhar Salt Lake.</title>
        <authorList>
            <person name="Jiya N."/>
            <person name="Kajale S."/>
            <person name="Sharma A."/>
        </authorList>
    </citation>
    <scope>NUCLEOTIDE SEQUENCE [LARGE SCALE GENOMIC DNA]</scope>
    <source>
        <strain evidence="4">LS1_29</strain>
    </source>
</reference>
<dbReference type="EMBL" id="JAVLVT010000003">
    <property type="protein sequence ID" value="MDS1270197.1"/>
    <property type="molecule type" value="Genomic_DNA"/>
</dbReference>
<evidence type="ECO:0000256" key="1">
    <source>
        <dbReference type="SAM" id="MobiDB-lite"/>
    </source>
</evidence>
<feature type="transmembrane region" description="Helical" evidence="2">
    <location>
        <begin position="273"/>
        <end position="297"/>
    </location>
</feature>
<dbReference type="RefSeq" id="WP_310911731.1">
    <property type="nucleotide sequence ID" value="NZ_JAVLVT010000003.1"/>
</dbReference>
<organism evidence="3 4">
    <name type="scientific">Lipingzhangella rawalii</name>
    <dbReference type="NCBI Taxonomy" id="2055835"/>
    <lineage>
        <taxon>Bacteria</taxon>
        <taxon>Bacillati</taxon>
        <taxon>Actinomycetota</taxon>
        <taxon>Actinomycetes</taxon>
        <taxon>Streptosporangiales</taxon>
        <taxon>Nocardiopsidaceae</taxon>
        <taxon>Lipingzhangella</taxon>
    </lineage>
</organism>
<dbReference type="Proteomes" id="UP001250214">
    <property type="component" value="Unassembled WGS sequence"/>
</dbReference>
<evidence type="ECO:0000256" key="2">
    <source>
        <dbReference type="SAM" id="Phobius"/>
    </source>
</evidence>
<feature type="compositionally biased region" description="Polar residues" evidence="1">
    <location>
        <begin position="154"/>
        <end position="166"/>
    </location>
</feature>
<comment type="caution">
    <text evidence="3">The sequence shown here is derived from an EMBL/GenBank/DDBJ whole genome shotgun (WGS) entry which is preliminary data.</text>
</comment>
<protein>
    <submittedName>
        <fullName evidence="3">Uncharacterized protein</fullName>
    </submittedName>
</protein>
<keyword evidence="2" id="KW-1133">Transmembrane helix</keyword>
<feature type="region of interest" description="Disordered" evidence="1">
    <location>
        <begin position="122"/>
        <end position="169"/>
    </location>
</feature>
<accession>A0ABU2H5C6</accession>
<evidence type="ECO:0000313" key="4">
    <source>
        <dbReference type="Proteomes" id="UP001250214"/>
    </source>
</evidence>
<feature type="transmembrane region" description="Helical" evidence="2">
    <location>
        <begin position="236"/>
        <end position="253"/>
    </location>
</feature>
<feature type="compositionally biased region" description="Basic and acidic residues" evidence="1">
    <location>
        <begin position="138"/>
        <end position="147"/>
    </location>
</feature>
<keyword evidence="4" id="KW-1185">Reference proteome</keyword>
<keyword evidence="2" id="KW-0472">Membrane</keyword>
<proteinExistence type="predicted"/>